<evidence type="ECO:0000313" key="1">
    <source>
        <dbReference type="EMBL" id="KAI0062510.1"/>
    </source>
</evidence>
<organism evidence="1 2">
    <name type="scientific">Artomyces pyxidatus</name>
    <dbReference type="NCBI Taxonomy" id="48021"/>
    <lineage>
        <taxon>Eukaryota</taxon>
        <taxon>Fungi</taxon>
        <taxon>Dikarya</taxon>
        <taxon>Basidiomycota</taxon>
        <taxon>Agaricomycotina</taxon>
        <taxon>Agaricomycetes</taxon>
        <taxon>Russulales</taxon>
        <taxon>Auriscalpiaceae</taxon>
        <taxon>Artomyces</taxon>
    </lineage>
</organism>
<reference evidence="1" key="1">
    <citation type="submission" date="2021-03" db="EMBL/GenBank/DDBJ databases">
        <authorList>
            <consortium name="DOE Joint Genome Institute"/>
            <person name="Ahrendt S."/>
            <person name="Looney B.P."/>
            <person name="Miyauchi S."/>
            <person name="Morin E."/>
            <person name="Drula E."/>
            <person name="Courty P.E."/>
            <person name="Chicoki N."/>
            <person name="Fauchery L."/>
            <person name="Kohler A."/>
            <person name="Kuo A."/>
            <person name="Labutti K."/>
            <person name="Pangilinan J."/>
            <person name="Lipzen A."/>
            <person name="Riley R."/>
            <person name="Andreopoulos W."/>
            <person name="He G."/>
            <person name="Johnson J."/>
            <person name="Barry K.W."/>
            <person name="Grigoriev I.V."/>
            <person name="Nagy L."/>
            <person name="Hibbett D."/>
            <person name="Henrissat B."/>
            <person name="Matheny P.B."/>
            <person name="Labbe J."/>
            <person name="Martin F."/>
        </authorList>
    </citation>
    <scope>NUCLEOTIDE SEQUENCE</scope>
    <source>
        <strain evidence="1">HHB10654</strain>
    </source>
</reference>
<proteinExistence type="predicted"/>
<comment type="caution">
    <text evidence="1">The sequence shown here is derived from an EMBL/GenBank/DDBJ whole genome shotgun (WGS) entry which is preliminary data.</text>
</comment>
<dbReference type="Proteomes" id="UP000814140">
    <property type="component" value="Unassembled WGS sequence"/>
</dbReference>
<dbReference type="EMBL" id="MU277207">
    <property type="protein sequence ID" value="KAI0062510.1"/>
    <property type="molecule type" value="Genomic_DNA"/>
</dbReference>
<evidence type="ECO:0000313" key="2">
    <source>
        <dbReference type="Proteomes" id="UP000814140"/>
    </source>
</evidence>
<accession>A0ACB8T1B9</accession>
<protein>
    <submittedName>
        <fullName evidence="1">Uncharacterized protein</fullName>
    </submittedName>
</protein>
<sequence length="191" mass="21273">MFSDTANCFIGSSCCTTPCCKCRINPSILVERHASDTDEECSSARKPDPLTSLMIQFAQSDRVLVFSPSTRHSKCLLRFMYHLSHLLNAMVQRLWSEISFERSTFPFGNNEDHNRSDIVPDNTASIIDIANQPKSSIHKAGTVDCASMQDVTGPRTMSYGGVYSFSSLQIRQRAPLPSWMSGCPPDSLVQR</sequence>
<gene>
    <name evidence="1" type="ORF">BV25DRAFT_640016</name>
</gene>
<name>A0ACB8T1B9_9AGAM</name>
<reference evidence="1" key="2">
    <citation type="journal article" date="2022" name="New Phytol.">
        <title>Evolutionary transition to the ectomycorrhizal habit in the genomes of a hyperdiverse lineage of mushroom-forming fungi.</title>
        <authorList>
            <person name="Looney B."/>
            <person name="Miyauchi S."/>
            <person name="Morin E."/>
            <person name="Drula E."/>
            <person name="Courty P.E."/>
            <person name="Kohler A."/>
            <person name="Kuo A."/>
            <person name="LaButti K."/>
            <person name="Pangilinan J."/>
            <person name="Lipzen A."/>
            <person name="Riley R."/>
            <person name="Andreopoulos W."/>
            <person name="He G."/>
            <person name="Johnson J."/>
            <person name="Nolan M."/>
            <person name="Tritt A."/>
            <person name="Barry K.W."/>
            <person name="Grigoriev I.V."/>
            <person name="Nagy L.G."/>
            <person name="Hibbett D."/>
            <person name="Henrissat B."/>
            <person name="Matheny P.B."/>
            <person name="Labbe J."/>
            <person name="Martin F.M."/>
        </authorList>
    </citation>
    <scope>NUCLEOTIDE SEQUENCE</scope>
    <source>
        <strain evidence="1">HHB10654</strain>
    </source>
</reference>
<keyword evidence="2" id="KW-1185">Reference proteome</keyword>